<keyword evidence="1" id="KW-0472">Membrane</keyword>
<dbReference type="Proteomes" id="UP000005275">
    <property type="component" value="Chromosome"/>
</dbReference>
<organism evidence="2 3">
    <name type="scientific">Marichromatium purpuratum 984</name>
    <dbReference type="NCBI Taxonomy" id="765910"/>
    <lineage>
        <taxon>Bacteria</taxon>
        <taxon>Pseudomonadati</taxon>
        <taxon>Pseudomonadota</taxon>
        <taxon>Gammaproteobacteria</taxon>
        <taxon>Chromatiales</taxon>
        <taxon>Chromatiaceae</taxon>
        <taxon>Marichromatium</taxon>
    </lineage>
</organism>
<feature type="transmembrane region" description="Helical" evidence="1">
    <location>
        <begin position="361"/>
        <end position="379"/>
    </location>
</feature>
<feature type="transmembrane region" description="Helical" evidence="1">
    <location>
        <begin position="391"/>
        <end position="410"/>
    </location>
</feature>
<dbReference type="KEGG" id="mpur:MARPU_01795"/>
<dbReference type="STRING" id="765910.MARPU_01795"/>
<dbReference type="InterPro" id="IPR032333">
    <property type="entry name" value="DUF4857"/>
</dbReference>
<dbReference type="eggNOG" id="ENOG502Z8VZ">
    <property type="taxonomic scope" value="Bacteria"/>
</dbReference>
<evidence type="ECO:0000313" key="3">
    <source>
        <dbReference type="Proteomes" id="UP000005275"/>
    </source>
</evidence>
<dbReference type="EMBL" id="CP007031">
    <property type="protein sequence ID" value="AHF02727.1"/>
    <property type="molecule type" value="Genomic_DNA"/>
</dbReference>
<name>W0DWB9_MARPU</name>
<keyword evidence="1" id="KW-0812">Transmembrane</keyword>
<reference evidence="2 3" key="1">
    <citation type="submission" date="2013-12" db="EMBL/GenBank/DDBJ databases">
        <authorList>
            <consortium name="DOE Joint Genome Institute"/>
            <person name="Bryant D.A."/>
            <person name="Huntemann M."/>
            <person name="Han J."/>
            <person name="Chen A."/>
            <person name="Kyrpides N."/>
            <person name="Mavromatis K."/>
            <person name="Markowitz V."/>
            <person name="Palaniappan K."/>
            <person name="Ivanova N."/>
            <person name="Schaumberg A."/>
            <person name="Pati A."/>
            <person name="Liolios K."/>
            <person name="Nordberg H.P."/>
            <person name="Cantor M.N."/>
            <person name="Hua S.X."/>
            <person name="Woyke T."/>
        </authorList>
    </citation>
    <scope>NUCLEOTIDE SEQUENCE [LARGE SCALE GENOMIC DNA]</scope>
    <source>
        <strain evidence="2 3">984</strain>
    </source>
</reference>
<dbReference type="RefSeq" id="WP_005224466.1">
    <property type="nucleotide sequence ID" value="NZ_CP007031.1"/>
</dbReference>
<dbReference type="HOGENOM" id="CLU_053148_0_0_6"/>
<protein>
    <recommendedName>
        <fullName evidence="4">DUF4857 domain-containing protein</fullName>
    </recommendedName>
</protein>
<accession>W0DWB9</accession>
<evidence type="ECO:0008006" key="4">
    <source>
        <dbReference type="Google" id="ProtNLM"/>
    </source>
</evidence>
<gene>
    <name evidence="2" type="ORF">MARPU_01795</name>
</gene>
<keyword evidence="1" id="KW-1133">Transmembrane helix</keyword>
<dbReference type="OrthoDB" id="5906498at2"/>
<evidence type="ECO:0000313" key="2">
    <source>
        <dbReference type="EMBL" id="AHF02727.1"/>
    </source>
</evidence>
<keyword evidence="3" id="KW-1185">Reference proteome</keyword>
<proteinExistence type="predicted"/>
<sequence length="418" mass="47930">MTARLARWALLLLTVFLLAVWLPQLHGLLAEQRLGKTRLFYSPVIERFVYTEQLGPGHQFVYRDENGTDYDRRTFETLIPFIYYKNMELWGRLPLALAGQRFDRETIVAERQVLELKPRELPEHAPRIALYPLLESNPGRARLRFPENVVRPGNELTFIDSDHNRRDPELSERFTNTLAEAGFRFPVQATFARVSILKAFDAGHFLLDAQGALFHLRRVDGQPRVDRVPLPVGVEIRHLKVTENKRREILGILLTRDDRLLLLREADYGLVPLELPGYQPDRMALKILFDPLHRTAIYSDQQQIQAVVMDHQWQPIASHRRAMTTHREGVGERIWEALVPFELALHDPDQRYLQLMPRPHGPSALFGIGLALLLTLVRLKRHRPQPAQAGAELLLVGLTGLYGLAALLLIPGPPSRAH</sequence>
<dbReference type="AlphaFoldDB" id="W0DWB9"/>
<evidence type="ECO:0000256" key="1">
    <source>
        <dbReference type="SAM" id="Phobius"/>
    </source>
</evidence>
<dbReference type="Pfam" id="PF16149">
    <property type="entry name" value="DUF4857"/>
    <property type="match status" value="1"/>
</dbReference>